<name>A0AAW0RNP9_9HYPO</name>
<dbReference type="InterPro" id="IPR047187">
    <property type="entry name" value="SF1_C_Upf1"/>
</dbReference>
<comment type="caution">
    <text evidence="10">The sequence shown here is derived from an EMBL/GenBank/DDBJ whole genome shotgun (WGS) entry which is preliminary data.</text>
</comment>
<evidence type="ECO:0000256" key="2">
    <source>
        <dbReference type="ARBA" id="ARBA00022490"/>
    </source>
</evidence>
<dbReference type="InterPro" id="IPR041677">
    <property type="entry name" value="DNA2/NAM7_AAA_11"/>
</dbReference>
<keyword evidence="5" id="KW-0378">Hydrolase</keyword>
<dbReference type="PROSITE" id="PS51981">
    <property type="entry name" value="ZF_RZ"/>
    <property type="match status" value="1"/>
</dbReference>
<evidence type="ECO:0000256" key="3">
    <source>
        <dbReference type="ARBA" id="ARBA00022723"/>
    </source>
</evidence>
<dbReference type="InterPro" id="IPR046439">
    <property type="entry name" value="ZF_RZ_dom"/>
</dbReference>
<evidence type="ECO:0000313" key="10">
    <source>
        <dbReference type="EMBL" id="KAK8143852.1"/>
    </source>
</evidence>
<sequence>MIKQEPRQNDGQTAERLWRGALEILNGKDKHWKHSLAKDLDDDEFYGRSHIRETIACAVAARNPRQDYDAMKYFLQAMTHASILDCLSIDTCVGGLYNFFSGANGSRAVPALQRFCDSVLAKLRGVPDEDWADLESAAVALSTALREVLKREQRARLHDDLAHLIDSMHGLATSLQGRGFVGASAQLLHHVGEIRAVVGRARGLLIVDDAGATDFADTPASAFPRVLHPPGGRHDNDNSDIAVIKIFPTRAEILSEAAEFLPSTDLEQPHFLSNKSQRHIDTLFRLLRQDTFGELKDVLASTLRLAEANRSHLDSPKLSFGNLRANRYSQAIISYMSFDSRRGLEADISFSQPRNLRDKTAAERQRWWEESRRLSEGVLVSFIAAHQGRVQHLFLITSQKKTKNSEDENLTKQGRRATITLRLTSHAQEDIETLMGLSSSRAQGVLVEFPGVIPATFIPVLENMQNMQRLGAFPFQDWILPEKTKQGFGDTTANIPPPRYARKPGFAFSLKPILKGCNLGKADLLIAPDSIADLEALIGEVEAETDLDRGQCRALVAALCREFALIQGPPGTGKSYLGIKLMNILLNCQGQAELGPIVVVCYTNHALDQFLEHILKDGTKKVIRIGGQSHSAVLEGHNLRAVTQSESKSRFERYSLAMSYHDLDAAAESIEKILGRAHGALRHIRWENMQKYLSRYHPHIAAQFAETDEDGFEIVGRHPFDIWASLKTDADVTQDHGGETEIDSDAVLRKASISVNSLSASERQHLMDFWSMDRYKHAVNDLVETIEGTSTEQRQVSNIHDEVDRRVLQEADVIGITTTGLAKRISTLQRLKCKVVICEEAGEVMEPHILSALLPTVEHIIQIGDHEQLRPQINNFGLSLESKQGTLYQLDRSQFERLSVGISGRPKIPLAQLEVQRRMRPSISSLVRETLYPNIQDHPSTCDLPDVVGMRKNLFWLDHSHLEAGESAEMHHKSHSNDWEVGLVHALVRHIVRQGVYSSSDIAVLTPYTGQLQKLRASMRNDFEVILSDRDQDALNRDGIDSGEPDSQEEAPSVQRKGALAKKKLSDLLRVATVDNFQGEEAKVVIVSLVRSNNARKVGFLKTTNRINVLLSRAQHGMYLIGNAETYTNVKMWQTVIELMRASDSVGKVLALCCPRHKEMPINVSNPDDFSRHSPEGGCSQTCSWRLADCGHMCLARCHSENCGKCLVPLRDVELPCGHVKDTVACHSAQNPESIRCDVIVKKVVPDCNHNVNMACFNESQDSRVDLLEMKTYTEIDVDVDPIVVLGCGHFFTAETLDGLVGMHTAYVSDVEGRFTGLVELSGEFAKMPQCPDCKRPVRQYATRRYNRIVNRAVADESARRFLVAGKEKLKNINMELEKLQGELAGSHSGILRIIKVLPAGQIGTLGRRLQIRYGEHKKLRHKIKTFCNESSERYQPHHKLYEATIHALRGIERNSLSDGLAALSMQSPPRRVERDCRVALAGEMALVKLDFIILEDMFDLLPAIEAASFAQPPKWPGGSPLLVAKLFLKSCSSLISRCRTDALPKLAVEAILYHARMAHMYGFRPRLDEADRAKASGFLDEARENLETGSRMCEQPFQDADTLKEAVRRIIQLLQAERYEAVSPEEIAAIKKAMLSGRDGMATHSGHWYNCVNGHPFAIGECGMPMEQARCPECGAPIGGQNHQSVAGVTRADAMEN</sequence>
<keyword evidence="3" id="KW-0479">Metal-binding</keyword>
<keyword evidence="5" id="KW-0347">Helicase</keyword>
<dbReference type="GO" id="GO:0031380">
    <property type="term" value="C:nuclear RNA-directed RNA polymerase complex"/>
    <property type="evidence" value="ECO:0007669"/>
    <property type="project" value="TreeGrafter"/>
</dbReference>
<keyword evidence="5" id="KW-0547">Nucleotide-binding</keyword>
<dbReference type="SUPFAM" id="SSF52540">
    <property type="entry name" value="P-loop containing nucleoside triphosphate hydrolases"/>
    <property type="match status" value="1"/>
</dbReference>
<dbReference type="EMBL" id="JAAHCF010000456">
    <property type="protein sequence ID" value="KAK8143852.1"/>
    <property type="molecule type" value="Genomic_DNA"/>
</dbReference>
<protein>
    <recommendedName>
        <fullName evidence="9">RZ-type domain-containing protein</fullName>
    </recommendedName>
</protein>
<dbReference type="GO" id="GO:0005737">
    <property type="term" value="C:cytoplasm"/>
    <property type="evidence" value="ECO:0007669"/>
    <property type="project" value="UniProtKB-SubCell"/>
</dbReference>
<evidence type="ECO:0000313" key="11">
    <source>
        <dbReference type="Proteomes" id="UP001397290"/>
    </source>
</evidence>
<feature type="domain" description="RZ-type" evidence="9">
    <location>
        <begin position="1623"/>
        <end position="1698"/>
    </location>
</feature>
<evidence type="ECO:0000256" key="7">
    <source>
        <dbReference type="ARBA" id="ARBA00022859"/>
    </source>
</evidence>
<dbReference type="Pfam" id="PF20173">
    <property type="entry name" value="ZnF_RZ-type"/>
    <property type="match status" value="1"/>
</dbReference>
<evidence type="ECO:0000256" key="6">
    <source>
        <dbReference type="ARBA" id="ARBA00022833"/>
    </source>
</evidence>
<comment type="subcellular location">
    <subcellularLocation>
        <location evidence="1">Cytoplasm</location>
    </subcellularLocation>
</comment>
<evidence type="ECO:0000259" key="9">
    <source>
        <dbReference type="PROSITE" id="PS51981"/>
    </source>
</evidence>
<keyword evidence="2" id="KW-0963">Cytoplasm</keyword>
<dbReference type="GO" id="GO:0004386">
    <property type="term" value="F:helicase activity"/>
    <property type="evidence" value="ECO:0007669"/>
    <property type="project" value="InterPro"/>
</dbReference>
<dbReference type="PANTHER" id="PTHR10887:SF445">
    <property type="entry name" value="NFX1-TYPE ZINC FINGER-CONTAINING PROTEIN 1"/>
    <property type="match status" value="1"/>
</dbReference>
<organism evidence="10 11">
    <name type="scientific">Beauveria asiatica</name>
    <dbReference type="NCBI Taxonomy" id="1069075"/>
    <lineage>
        <taxon>Eukaryota</taxon>
        <taxon>Fungi</taxon>
        <taxon>Dikarya</taxon>
        <taxon>Ascomycota</taxon>
        <taxon>Pezizomycotina</taxon>
        <taxon>Sordariomycetes</taxon>
        <taxon>Hypocreomycetidae</taxon>
        <taxon>Hypocreales</taxon>
        <taxon>Cordycipitaceae</taxon>
        <taxon>Beauveria</taxon>
    </lineage>
</organism>
<gene>
    <name evidence="10" type="ORF">G3M48_006653</name>
</gene>
<dbReference type="InterPro" id="IPR027417">
    <property type="entry name" value="P-loop_NTPase"/>
</dbReference>
<dbReference type="Pfam" id="PF13086">
    <property type="entry name" value="AAA_11"/>
    <property type="match status" value="1"/>
</dbReference>
<accession>A0AAW0RNP9</accession>
<keyword evidence="5" id="KW-0067">ATP-binding</keyword>
<proteinExistence type="predicted"/>
<keyword evidence="11" id="KW-1185">Reference proteome</keyword>
<dbReference type="GO" id="GO:0008270">
    <property type="term" value="F:zinc ion binding"/>
    <property type="evidence" value="ECO:0007669"/>
    <property type="project" value="UniProtKB-KW"/>
</dbReference>
<keyword evidence="4" id="KW-0863">Zinc-finger</keyword>
<evidence type="ECO:0000256" key="8">
    <source>
        <dbReference type="SAM" id="MobiDB-lite"/>
    </source>
</evidence>
<evidence type="ECO:0000256" key="1">
    <source>
        <dbReference type="ARBA" id="ARBA00004496"/>
    </source>
</evidence>
<dbReference type="Gene3D" id="3.40.50.300">
    <property type="entry name" value="P-loop containing nucleotide triphosphate hydrolases"/>
    <property type="match status" value="2"/>
</dbReference>
<dbReference type="Proteomes" id="UP001397290">
    <property type="component" value="Unassembled WGS sequence"/>
</dbReference>
<dbReference type="CDD" id="cd18808">
    <property type="entry name" value="SF1_C_Upf1"/>
    <property type="match status" value="1"/>
</dbReference>
<dbReference type="InterPro" id="IPR045055">
    <property type="entry name" value="DNA2/NAM7-like"/>
</dbReference>
<feature type="region of interest" description="Disordered" evidence="8">
    <location>
        <begin position="1034"/>
        <end position="1057"/>
    </location>
</feature>
<reference evidence="10 11" key="1">
    <citation type="submission" date="2020-02" db="EMBL/GenBank/DDBJ databases">
        <title>Comparative genomics of the hypocrealean fungal genus Beauvera.</title>
        <authorList>
            <person name="Showalter D.N."/>
            <person name="Bushley K.E."/>
            <person name="Rehner S.A."/>
        </authorList>
    </citation>
    <scope>NUCLEOTIDE SEQUENCE [LARGE SCALE GENOMIC DNA]</scope>
    <source>
        <strain evidence="10 11">ARSEF4384</strain>
    </source>
</reference>
<keyword evidence="7" id="KW-0391">Immunity</keyword>
<evidence type="ECO:0000256" key="5">
    <source>
        <dbReference type="ARBA" id="ARBA00022806"/>
    </source>
</evidence>
<dbReference type="Pfam" id="PF13087">
    <property type="entry name" value="AAA_12"/>
    <property type="match status" value="1"/>
</dbReference>
<evidence type="ECO:0000256" key="4">
    <source>
        <dbReference type="ARBA" id="ARBA00022771"/>
    </source>
</evidence>
<dbReference type="InterPro" id="IPR041679">
    <property type="entry name" value="DNA2/NAM7-like_C"/>
</dbReference>
<dbReference type="GO" id="GO:0002376">
    <property type="term" value="P:immune system process"/>
    <property type="evidence" value="ECO:0007669"/>
    <property type="project" value="UniProtKB-KW"/>
</dbReference>
<keyword evidence="6" id="KW-0862">Zinc</keyword>
<dbReference type="CDD" id="cd17936">
    <property type="entry name" value="EEXXEc_NFX1"/>
    <property type="match status" value="1"/>
</dbReference>
<dbReference type="PANTHER" id="PTHR10887">
    <property type="entry name" value="DNA2/NAM7 HELICASE FAMILY"/>
    <property type="match status" value="1"/>
</dbReference>
<dbReference type="FunFam" id="3.40.50.300:FF:001660">
    <property type="entry name" value="NF-X1 finger and helicase protein, putative"/>
    <property type="match status" value="1"/>
</dbReference>
<dbReference type="GO" id="GO:0031048">
    <property type="term" value="P:regulatory ncRNA-mediated heterochromatin formation"/>
    <property type="evidence" value="ECO:0007669"/>
    <property type="project" value="TreeGrafter"/>
</dbReference>